<dbReference type="GO" id="GO:0003676">
    <property type="term" value="F:nucleic acid binding"/>
    <property type="evidence" value="ECO:0007669"/>
    <property type="project" value="InterPro"/>
</dbReference>
<gene>
    <name evidence="2" type="ORF">PR002_g5268</name>
</gene>
<evidence type="ECO:0000313" key="2">
    <source>
        <dbReference type="EMBL" id="KAE9039853.1"/>
    </source>
</evidence>
<dbReference type="AlphaFoldDB" id="A0A6A3NEZ0"/>
<dbReference type="Gene3D" id="3.30.420.10">
    <property type="entry name" value="Ribonuclease H-like superfamily/Ribonuclease H"/>
    <property type="match status" value="1"/>
</dbReference>
<dbReference type="OrthoDB" id="118294at2759"/>
<evidence type="ECO:0000259" key="1">
    <source>
        <dbReference type="Pfam" id="PF13358"/>
    </source>
</evidence>
<organism evidence="2 3">
    <name type="scientific">Phytophthora rubi</name>
    <dbReference type="NCBI Taxonomy" id="129364"/>
    <lineage>
        <taxon>Eukaryota</taxon>
        <taxon>Sar</taxon>
        <taxon>Stramenopiles</taxon>
        <taxon>Oomycota</taxon>
        <taxon>Peronosporomycetes</taxon>
        <taxon>Peronosporales</taxon>
        <taxon>Peronosporaceae</taxon>
        <taxon>Phytophthora</taxon>
    </lineage>
</organism>
<dbReference type="Pfam" id="PF13358">
    <property type="entry name" value="DDE_3"/>
    <property type="match status" value="1"/>
</dbReference>
<dbReference type="Proteomes" id="UP000435112">
    <property type="component" value="Unassembled WGS sequence"/>
</dbReference>
<accession>A0A6A3NEZ0</accession>
<dbReference type="EMBL" id="QXFU01000222">
    <property type="protein sequence ID" value="KAE9039853.1"/>
    <property type="molecule type" value="Genomic_DNA"/>
</dbReference>
<dbReference type="CDD" id="cd09272">
    <property type="entry name" value="RNase_HI_RT_Ty1"/>
    <property type="match status" value="1"/>
</dbReference>
<comment type="caution">
    <text evidence="2">The sequence shown here is derived from an EMBL/GenBank/DDBJ whole genome shotgun (WGS) entry which is preliminary data.</text>
</comment>
<name>A0A6A3NEZ0_9STRA</name>
<dbReference type="InterPro" id="IPR036397">
    <property type="entry name" value="RNaseH_sf"/>
</dbReference>
<reference evidence="2 3" key="1">
    <citation type="submission" date="2018-09" db="EMBL/GenBank/DDBJ databases">
        <title>Genomic investigation of the strawberry pathogen Phytophthora fragariae indicates pathogenicity is determined by transcriptional variation in three key races.</title>
        <authorList>
            <person name="Adams T.M."/>
            <person name="Armitage A.D."/>
            <person name="Sobczyk M.K."/>
            <person name="Bates H.J."/>
            <person name="Dunwell J.M."/>
            <person name="Nellist C.F."/>
            <person name="Harrison R.J."/>
        </authorList>
    </citation>
    <scope>NUCLEOTIDE SEQUENCE [LARGE SCALE GENOMIC DNA]</scope>
    <source>
        <strain evidence="2 3">SCRP324</strain>
    </source>
</reference>
<feature type="domain" description="Tc1-like transposase DDE" evidence="1">
    <location>
        <begin position="84"/>
        <end position="225"/>
    </location>
</feature>
<evidence type="ECO:0000313" key="3">
    <source>
        <dbReference type="Proteomes" id="UP000435112"/>
    </source>
</evidence>
<dbReference type="PANTHER" id="PTHR48472:SF1">
    <property type="entry name" value="TC1-LIKE TRANSPOSASE DDE DOMAIN-CONTAINING PROTEIN"/>
    <property type="match status" value="1"/>
</dbReference>
<dbReference type="PANTHER" id="PTHR48472">
    <property type="entry name" value="TC1-LIKE TRANSPOSASE DDE DOMAIN-CONTAINING PROTEIN"/>
    <property type="match status" value="1"/>
</dbReference>
<dbReference type="InterPro" id="IPR038717">
    <property type="entry name" value="Tc1-like_DDE_dom"/>
</dbReference>
<proteinExistence type="predicted"/>
<protein>
    <recommendedName>
        <fullName evidence="1">Tc1-like transposase DDE domain-containing protein</fullName>
    </recommendedName>
</protein>
<sequence length="447" mass="49678">MEEALVDYLEDNCQYTLRQMQEMLEYDFGVRISTSLISKKLCDKLYTVKQVRIEPETCNNAVNIEKRRVFGEALLKHERKGSVIVYYDETIYNLYCKRSQGRAPIGQRAIVKLPPSKGAYLQVQYAISPEVGLVHYATRRGSIKMQVNAEFVDAVCDAVKAHDVYRAHFIGKIIVIVLDNAPAHCQTEDLVQARADLELLRLGPYSPMCNPIEGCFSVLKARIKAFLALSHDQMINLPYGEKTELEDAAEHCMPCIDMRLVNKMARHCALSVAAAIRGFALYCCQLGLAKVYITVASDADWVNDQVDRKSISGRVVFLFGCPVTGTSKKQTIVTKSSTAAEYVAADDAIEDAELVQLIVEQVLRKKVSLVLAMDSQPAIDRLKRQGFSEKSKIVDVKFKSVKGILQEGKIAVHYTPTGEMPADLLMTALAPGQHTRKCGLCGLSSAE</sequence>